<evidence type="ECO:0000256" key="1">
    <source>
        <dbReference type="SAM" id="MobiDB-lite"/>
    </source>
</evidence>
<feature type="compositionally biased region" description="Basic and acidic residues" evidence="1">
    <location>
        <begin position="70"/>
        <end position="88"/>
    </location>
</feature>
<protein>
    <submittedName>
        <fullName evidence="2">Uncharacterized protein</fullName>
    </submittedName>
</protein>
<reference evidence="2 3" key="1">
    <citation type="journal article" date="2021" name="Commun. Biol.">
        <title>The genome of Shorea leprosula (Dipterocarpaceae) highlights the ecological relevance of drought in aseasonal tropical rainforests.</title>
        <authorList>
            <person name="Ng K.K.S."/>
            <person name="Kobayashi M.J."/>
            <person name="Fawcett J.A."/>
            <person name="Hatakeyama M."/>
            <person name="Paape T."/>
            <person name="Ng C.H."/>
            <person name="Ang C.C."/>
            <person name="Tnah L.H."/>
            <person name="Lee C.T."/>
            <person name="Nishiyama T."/>
            <person name="Sese J."/>
            <person name="O'Brien M.J."/>
            <person name="Copetti D."/>
            <person name="Mohd Noor M.I."/>
            <person name="Ong R.C."/>
            <person name="Putra M."/>
            <person name="Sireger I.Z."/>
            <person name="Indrioko S."/>
            <person name="Kosugi Y."/>
            <person name="Izuno A."/>
            <person name="Isagi Y."/>
            <person name="Lee S.L."/>
            <person name="Shimizu K.K."/>
        </authorList>
    </citation>
    <scope>NUCLEOTIDE SEQUENCE [LARGE SCALE GENOMIC DNA]</scope>
    <source>
        <strain evidence="2">214</strain>
    </source>
</reference>
<evidence type="ECO:0000313" key="2">
    <source>
        <dbReference type="EMBL" id="GKV11421.1"/>
    </source>
</evidence>
<dbReference type="EMBL" id="BPVZ01000034">
    <property type="protein sequence ID" value="GKV11421.1"/>
    <property type="molecule type" value="Genomic_DNA"/>
</dbReference>
<name>A0AAV5JFA8_9ROSI</name>
<dbReference type="AlphaFoldDB" id="A0AAV5JFA8"/>
<comment type="caution">
    <text evidence="2">The sequence shown here is derived from an EMBL/GenBank/DDBJ whole genome shotgun (WGS) entry which is preliminary data.</text>
</comment>
<proteinExistence type="predicted"/>
<accession>A0AAV5JFA8</accession>
<feature type="region of interest" description="Disordered" evidence="1">
    <location>
        <begin position="59"/>
        <end position="88"/>
    </location>
</feature>
<gene>
    <name evidence="2" type="ORF">SLEP1_g22682</name>
</gene>
<keyword evidence="3" id="KW-1185">Reference proteome</keyword>
<evidence type="ECO:0000313" key="3">
    <source>
        <dbReference type="Proteomes" id="UP001054252"/>
    </source>
</evidence>
<dbReference type="Proteomes" id="UP001054252">
    <property type="component" value="Unassembled WGS sequence"/>
</dbReference>
<sequence length="161" mass="18189">MESALTTELEDRTRVLEMAIGRILSRLIPNDPLIPLPNKGEQSTVEVVTRNSLALSNMVVPTKPRGSGKSNHEPSMSKHSEELMKKNAELEKQLKDVQRSVDELKSSRLRQQALDLDSPSFNLSITTEPYQNGFKIPHLETYDGSNNPDEHLYTYQAIMKI</sequence>
<organism evidence="2 3">
    <name type="scientific">Rubroshorea leprosula</name>
    <dbReference type="NCBI Taxonomy" id="152421"/>
    <lineage>
        <taxon>Eukaryota</taxon>
        <taxon>Viridiplantae</taxon>
        <taxon>Streptophyta</taxon>
        <taxon>Embryophyta</taxon>
        <taxon>Tracheophyta</taxon>
        <taxon>Spermatophyta</taxon>
        <taxon>Magnoliopsida</taxon>
        <taxon>eudicotyledons</taxon>
        <taxon>Gunneridae</taxon>
        <taxon>Pentapetalae</taxon>
        <taxon>rosids</taxon>
        <taxon>malvids</taxon>
        <taxon>Malvales</taxon>
        <taxon>Dipterocarpaceae</taxon>
        <taxon>Rubroshorea</taxon>
    </lineage>
</organism>